<dbReference type="EMBL" id="JAHRIQ010081951">
    <property type="protein sequence ID" value="MEQ2247643.1"/>
    <property type="molecule type" value="Genomic_DNA"/>
</dbReference>
<gene>
    <name evidence="3" type="ORF">ILYODFUR_011329</name>
</gene>
<evidence type="ECO:0000256" key="1">
    <source>
        <dbReference type="SAM" id="MobiDB-lite"/>
    </source>
</evidence>
<evidence type="ECO:0000256" key="2">
    <source>
        <dbReference type="SAM" id="SignalP"/>
    </source>
</evidence>
<protein>
    <submittedName>
        <fullName evidence="3">Uncharacterized protein</fullName>
    </submittedName>
</protein>
<name>A0ABV0UUJ9_9TELE</name>
<reference evidence="3 4" key="1">
    <citation type="submission" date="2021-06" db="EMBL/GenBank/DDBJ databases">
        <authorList>
            <person name="Palmer J.M."/>
        </authorList>
    </citation>
    <scope>NUCLEOTIDE SEQUENCE [LARGE SCALE GENOMIC DNA]</scope>
    <source>
        <strain evidence="4">if_2019</strain>
        <tissue evidence="3">Muscle</tissue>
    </source>
</reference>
<feature type="signal peptide" evidence="2">
    <location>
        <begin position="1"/>
        <end position="21"/>
    </location>
</feature>
<accession>A0ABV0UUJ9</accession>
<sequence length="120" mass="13799">MCLISLTCWVIFLQDRQGVTSLSSPVSKNLDFKMQPTQPVYTFYPFSPNSFIRPTKMVHFNRDVKKPLKEAENQIKENKRCAAFEISPQTSSVLPQQSTEHSQLNHSVRDTLRNSHSLLC</sequence>
<feature type="chain" id="PRO_5045334844" evidence="2">
    <location>
        <begin position="22"/>
        <end position="120"/>
    </location>
</feature>
<comment type="caution">
    <text evidence="3">The sequence shown here is derived from an EMBL/GenBank/DDBJ whole genome shotgun (WGS) entry which is preliminary data.</text>
</comment>
<evidence type="ECO:0000313" key="3">
    <source>
        <dbReference type="EMBL" id="MEQ2247643.1"/>
    </source>
</evidence>
<keyword evidence="4" id="KW-1185">Reference proteome</keyword>
<feature type="compositionally biased region" description="Polar residues" evidence="1">
    <location>
        <begin position="88"/>
        <end position="106"/>
    </location>
</feature>
<dbReference type="Proteomes" id="UP001482620">
    <property type="component" value="Unassembled WGS sequence"/>
</dbReference>
<organism evidence="3 4">
    <name type="scientific">Ilyodon furcidens</name>
    <name type="common">goldbreast splitfin</name>
    <dbReference type="NCBI Taxonomy" id="33524"/>
    <lineage>
        <taxon>Eukaryota</taxon>
        <taxon>Metazoa</taxon>
        <taxon>Chordata</taxon>
        <taxon>Craniata</taxon>
        <taxon>Vertebrata</taxon>
        <taxon>Euteleostomi</taxon>
        <taxon>Actinopterygii</taxon>
        <taxon>Neopterygii</taxon>
        <taxon>Teleostei</taxon>
        <taxon>Neoteleostei</taxon>
        <taxon>Acanthomorphata</taxon>
        <taxon>Ovalentaria</taxon>
        <taxon>Atherinomorphae</taxon>
        <taxon>Cyprinodontiformes</taxon>
        <taxon>Goodeidae</taxon>
        <taxon>Ilyodon</taxon>
    </lineage>
</organism>
<evidence type="ECO:0000313" key="4">
    <source>
        <dbReference type="Proteomes" id="UP001482620"/>
    </source>
</evidence>
<feature type="region of interest" description="Disordered" evidence="1">
    <location>
        <begin position="88"/>
        <end position="108"/>
    </location>
</feature>
<keyword evidence="2" id="KW-0732">Signal</keyword>
<proteinExistence type="predicted"/>